<reference evidence="1" key="1">
    <citation type="submission" date="2014-09" db="EMBL/GenBank/DDBJ databases">
        <authorList>
            <person name="Magalhaes I.L.F."/>
            <person name="Oliveira U."/>
            <person name="Santos F.R."/>
            <person name="Vidigal T.H.D.A."/>
            <person name="Brescovit A.D."/>
            <person name="Santos A.J."/>
        </authorList>
    </citation>
    <scope>NUCLEOTIDE SEQUENCE</scope>
    <source>
        <tissue evidence="1">Shoot tissue taken approximately 20 cm above the soil surface</tissue>
    </source>
</reference>
<dbReference type="AlphaFoldDB" id="A0A0A8ZHL7"/>
<dbReference type="EMBL" id="GBRH01260747">
    <property type="protein sequence ID" value="JAD37148.1"/>
    <property type="molecule type" value="Transcribed_RNA"/>
</dbReference>
<proteinExistence type="predicted"/>
<sequence length="29" mass="3381">MDQIALISSVRRFSKFRFSIFSFLCVPGK</sequence>
<accession>A0A0A8ZHL7</accession>
<reference evidence="1" key="2">
    <citation type="journal article" date="2015" name="Data Brief">
        <title>Shoot transcriptome of the giant reed, Arundo donax.</title>
        <authorList>
            <person name="Barrero R.A."/>
            <person name="Guerrero F.D."/>
            <person name="Moolhuijzen P."/>
            <person name="Goolsby J.A."/>
            <person name="Tidwell J."/>
            <person name="Bellgard S.E."/>
            <person name="Bellgard M.I."/>
        </authorList>
    </citation>
    <scope>NUCLEOTIDE SEQUENCE</scope>
    <source>
        <tissue evidence="1">Shoot tissue taken approximately 20 cm above the soil surface</tissue>
    </source>
</reference>
<name>A0A0A8ZHL7_ARUDO</name>
<organism evidence="1">
    <name type="scientific">Arundo donax</name>
    <name type="common">Giant reed</name>
    <name type="synonym">Donax arundinaceus</name>
    <dbReference type="NCBI Taxonomy" id="35708"/>
    <lineage>
        <taxon>Eukaryota</taxon>
        <taxon>Viridiplantae</taxon>
        <taxon>Streptophyta</taxon>
        <taxon>Embryophyta</taxon>
        <taxon>Tracheophyta</taxon>
        <taxon>Spermatophyta</taxon>
        <taxon>Magnoliopsida</taxon>
        <taxon>Liliopsida</taxon>
        <taxon>Poales</taxon>
        <taxon>Poaceae</taxon>
        <taxon>PACMAD clade</taxon>
        <taxon>Arundinoideae</taxon>
        <taxon>Arundineae</taxon>
        <taxon>Arundo</taxon>
    </lineage>
</organism>
<evidence type="ECO:0000313" key="1">
    <source>
        <dbReference type="EMBL" id="JAD37148.1"/>
    </source>
</evidence>
<protein>
    <submittedName>
        <fullName evidence="1">Uncharacterized protein</fullName>
    </submittedName>
</protein>